<keyword evidence="3" id="KW-1185">Reference proteome</keyword>
<comment type="caution">
    <text evidence="2">The sequence shown here is derived from an EMBL/GenBank/DDBJ whole genome shotgun (WGS) entry which is preliminary data.</text>
</comment>
<feature type="transmembrane region" description="Helical" evidence="1">
    <location>
        <begin position="169"/>
        <end position="186"/>
    </location>
</feature>
<keyword evidence="1" id="KW-1133">Transmembrane helix</keyword>
<evidence type="ECO:0000313" key="2">
    <source>
        <dbReference type="EMBL" id="CAD8137779.1"/>
    </source>
</evidence>
<keyword evidence="1" id="KW-0472">Membrane</keyword>
<reference evidence="2" key="1">
    <citation type="submission" date="2021-01" db="EMBL/GenBank/DDBJ databases">
        <authorList>
            <consortium name="Genoscope - CEA"/>
            <person name="William W."/>
        </authorList>
    </citation>
    <scope>NUCLEOTIDE SEQUENCE</scope>
</reference>
<evidence type="ECO:0000256" key="1">
    <source>
        <dbReference type="SAM" id="Phobius"/>
    </source>
</evidence>
<name>A0A8S1SET2_PAROT</name>
<feature type="transmembrane region" description="Helical" evidence="1">
    <location>
        <begin position="40"/>
        <end position="58"/>
    </location>
</feature>
<sequence>MELLALDHNWFICVCLKQILCLKIWISYQSLRQNDMVQNFLFYHSMYYLLLLWILRMCRHCNQQRSVLGNHQLYEALWFEPKRNTTWKIRESRLQHSWNAPQRFSNYLLFKLQRHQDHHEIHKNPTKHSVPIKKSLNCHMDILYLQLKNWKHHKKNVTSDQVHQKMLHFIFKIGLVTTTLATASIAL</sequence>
<dbReference type="OrthoDB" id="507375at2759"/>
<dbReference type="Proteomes" id="UP000683925">
    <property type="component" value="Unassembled WGS sequence"/>
</dbReference>
<organism evidence="2 3">
    <name type="scientific">Paramecium octaurelia</name>
    <dbReference type="NCBI Taxonomy" id="43137"/>
    <lineage>
        <taxon>Eukaryota</taxon>
        <taxon>Sar</taxon>
        <taxon>Alveolata</taxon>
        <taxon>Ciliophora</taxon>
        <taxon>Intramacronucleata</taxon>
        <taxon>Oligohymenophorea</taxon>
        <taxon>Peniculida</taxon>
        <taxon>Parameciidae</taxon>
        <taxon>Paramecium</taxon>
    </lineage>
</organism>
<accession>A0A8S1SET2</accession>
<gene>
    <name evidence="2" type="ORF">POCTA_138.1.T0090012</name>
</gene>
<keyword evidence="1" id="KW-0812">Transmembrane</keyword>
<protein>
    <submittedName>
        <fullName evidence="2">Uncharacterized protein</fullName>
    </submittedName>
</protein>
<dbReference type="EMBL" id="CAJJDP010000008">
    <property type="protein sequence ID" value="CAD8137779.1"/>
    <property type="molecule type" value="Genomic_DNA"/>
</dbReference>
<proteinExistence type="predicted"/>
<dbReference type="AlphaFoldDB" id="A0A8S1SET2"/>
<evidence type="ECO:0000313" key="3">
    <source>
        <dbReference type="Proteomes" id="UP000683925"/>
    </source>
</evidence>